<dbReference type="Proteomes" id="UP000483078">
    <property type="component" value="Unassembled WGS sequence"/>
</dbReference>
<dbReference type="Gene3D" id="3.40.50.10490">
    <property type="entry name" value="Glucose-6-phosphate isomerase like protein, domain 1"/>
    <property type="match status" value="1"/>
</dbReference>
<dbReference type="InterPro" id="IPR050986">
    <property type="entry name" value="GutQ/KpsF_isomerases"/>
</dbReference>
<keyword evidence="5" id="KW-0862">Zinc</keyword>
<evidence type="ECO:0000256" key="6">
    <source>
        <dbReference type="PIRSR" id="PIRSR004692-3"/>
    </source>
</evidence>
<dbReference type="Pfam" id="PF01380">
    <property type="entry name" value="SIS"/>
    <property type="match status" value="1"/>
</dbReference>
<evidence type="ECO:0000256" key="7">
    <source>
        <dbReference type="PROSITE-ProRule" id="PRU00703"/>
    </source>
</evidence>
<proteinExistence type="inferred from homology"/>
<evidence type="ECO:0000313" key="10">
    <source>
        <dbReference type="EMBL" id="MTJ05669.1"/>
    </source>
</evidence>
<dbReference type="NCBIfam" id="TIGR00393">
    <property type="entry name" value="kpsF"/>
    <property type="match status" value="1"/>
</dbReference>
<dbReference type="Gene3D" id="3.10.580.10">
    <property type="entry name" value="CBS-domain"/>
    <property type="match status" value="1"/>
</dbReference>
<dbReference type="GO" id="GO:0097367">
    <property type="term" value="F:carbohydrate derivative binding"/>
    <property type="evidence" value="ECO:0007669"/>
    <property type="project" value="InterPro"/>
</dbReference>
<dbReference type="PANTHER" id="PTHR42745:SF1">
    <property type="entry name" value="ARABINOSE 5-PHOSPHATE ISOMERASE KDSD"/>
    <property type="match status" value="1"/>
</dbReference>
<evidence type="ECO:0000313" key="11">
    <source>
        <dbReference type="Proteomes" id="UP000483078"/>
    </source>
</evidence>
<dbReference type="PANTHER" id="PTHR42745">
    <property type="match status" value="1"/>
</dbReference>
<comment type="similarity">
    <text evidence="1 4">Belongs to the SIS family. GutQ/KpsF subfamily.</text>
</comment>
<feature type="domain" description="CBS" evidence="8">
    <location>
        <begin position="275"/>
        <end position="327"/>
    </location>
</feature>
<feature type="site" description="Catalytically relevant" evidence="6">
    <location>
        <position position="62"/>
    </location>
</feature>
<dbReference type="InterPro" id="IPR046348">
    <property type="entry name" value="SIS_dom_sf"/>
</dbReference>
<feature type="binding site" evidence="5">
    <location>
        <position position="85"/>
    </location>
    <ligand>
        <name>Zn(2+)</name>
        <dbReference type="ChEBI" id="CHEBI:29105"/>
    </ligand>
</feature>
<dbReference type="PIRSF" id="PIRSF004692">
    <property type="entry name" value="KdsD_KpsF"/>
    <property type="match status" value="1"/>
</dbReference>
<dbReference type="SUPFAM" id="SSF53697">
    <property type="entry name" value="SIS domain"/>
    <property type="match status" value="1"/>
</dbReference>
<feature type="domain" description="CBS" evidence="8">
    <location>
        <begin position="212"/>
        <end position="269"/>
    </location>
</feature>
<feature type="site" description="Catalytically relevant" evidence="6">
    <location>
        <position position="114"/>
    </location>
</feature>
<sequence>MTDTPTTAALDRNEVLASAARVLRTEASALMAMADDPPTGLVRAIALILASEGRVVVSGMGKSGHVARKIAATLASTGTPALFLHPGEASHGDLGMVTGADVCLLLSNSGETRELFDLMQYTRRFGIPLISLTKNPQSTLGRQSEVSLILPDLPEACTIGMAPTTSTTAALALGDAIAVALMAQRGFAADAFHVFHPGGKLGAQFMRVGDVMHGGDSLPIVTADTPMGDTLVEMSAKGFGIVAVTDGGALIGVITDGDLRRNLTGLLDLSAGQVATRNPRVAKPEMLISEALHIMNTNKIGALLVVDDDNQLCGVLHIHDCLRVGVA</sequence>
<dbReference type="GO" id="GO:0019146">
    <property type="term" value="F:arabinose-5-phosphate isomerase activity"/>
    <property type="evidence" value="ECO:0007669"/>
    <property type="project" value="UniProtKB-ARBA"/>
</dbReference>
<keyword evidence="10" id="KW-0413">Isomerase</keyword>
<organism evidence="10 11">
    <name type="scientific">Sediminimonas qiaohouensis</name>
    <dbReference type="NCBI Taxonomy" id="552061"/>
    <lineage>
        <taxon>Bacteria</taxon>
        <taxon>Pseudomonadati</taxon>
        <taxon>Pseudomonadota</taxon>
        <taxon>Alphaproteobacteria</taxon>
        <taxon>Rhodobacterales</taxon>
        <taxon>Roseobacteraceae</taxon>
        <taxon>Sediminimonas</taxon>
    </lineage>
</organism>
<dbReference type="GO" id="GO:0005975">
    <property type="term" value="P:carbohydrate metabolic process"/>
    <property type="evidence" value="ECO:0007669"/>
    <property type="project" value="InterPro"/>
</dbReference>
<feature type="domain" description="SIS" evidence="9">
    <location>
        <begin position="44"/>
        <end position="187"/>
    </location>
</feature>
<dbReference type="CDD" id="cd05014">
    <property type="entry name" value="SIS_Kpsf"/>
    <property type="match status" value="1"/>
</dbReference>
<dbReference type="PROSITE" id="PS51371">
    <property type="entry name" value="CBS"/>
    <property type="match status" value="2"/>
</dbReference>
<name>A0A7C9HBY6_9RHOB</name>
<dbReference type="FunFam" id="3.40.50.10490:FF:000011">
    <property type="entry name" value="Arabinose 5-phosphate isomerase"/>
    <property type="match status" value="1"/>
</dbReference>
<dbReference type="SMART" id="SM00116">
    <property type="entry name" value="CBS"/>
    <property type="match status" value="2"/>
</dbReference>
<dbReference type="InterPro" id="IPR004800">
    <property type="entry name" value="KdsD/KpsF-type"/>
</dbReference>
<comment type="caution">
    <text evidence="10">The sequence shown here is derived from an EMBL/GenBank/DDBJ whole genome shotgun (WGS) entry which is preliminary data.</text>
</comment>
<accession>A0A7C9HBY6</accession>
<dbReference type="Pfam" id="PF00571">
    <property type="entry name" value="CBS"/>
    <property type="match status" value="2"/>
</dbReference>
<dbReference type="InterPro" id="IPR001347">
    <property type="entry name" value="SIS_dom"/>
</dbReference>
<dbReference type="PROSITE" id="PS51464">
    <property type="entry name" value="SIS"/>
    <property type="match status" value="1"/>
</dbReference>
<evidence type="ECO:0000259" key="8">
    <source>
        <dbReference type="PROSITE" id="PS51371"/>
    </source>
</evidence>
<feature type="site" description="Catalytically relevant" evidence="6">
    <location>
        <position position="155"/>
    </location>
</feature>
<evidence type="ECO:0000256" key="4">
    <source>
        <dbReference type="PIRNR" id="PIRNR004692"/>
    </source>
</evidence>
<keyword evidence="5" id="KW-0479">Metal-binding</keyword>
<dbReference type="CDD" id="cd04604">
    <property type="entry name" value="CBS_pair_SIS_assoc"/>
    <property type="match status" value="1"/>
</dbReference>
<dbReference type="InterPro" id="IPR000644">
    <property type="entry name" value="CBS_dom"/>
</dbReference>
<feature type="site" description="Catalytically relevant" evidence="6">
    <location>
        <position position="196"/>
    </location>
</feature>
<dbReference type="AlphaFoldDB" id="A0A7C9HBY6"/>
<protein>
    <submittedName>
        <fullName evidence="10">KpsF/GutQ family sugar-phosphate isomerase</fullName>
    </submittedName>
</protein>
<evidence type="ECO:0000259" key="9">
    <source>
        <dbReference type="PROSITE" id="PS51464"/>
    </source>
</evidence>
<keyword evidence="3 7" id="KW-0129">CBS domain</keyword>
<dbReference type="SUPFAM" id="SSF54631">
    <property type="entry name" value="CBS-domain pair"/>
    <property type="match status" value="1"/>
</dbReference>
<dbReference type="GO" id="GO:1901135">
    <property type="term" value="P:carbohydrate derivative metabolic process"/>
    <property type="evidence" value="ECO:0007669"/>
    <property type="project" value="InterPro"/>
</dbReference>
<dbReference type="RefSeq" id="WP_273250547.1">
    <property type="nucleotide sequence ID" value="NZ_VENJ01000021.1"/>
</dbReference>
<dbReference type="InterPro" id="IPR035474">
    <property type="entry name" value="SIS_Kpsf"/>
</dbReference>
<evidence type="ECO:0000256" key="1">
    <source>
        <dbReference type="ARBA" id="ARBA00008165"/>
    </source>
</evidence>
<evidence type="ECO:0000256" key="5">
    <source>
        <dbReference type="PIRSR" id="PIRSR004692-2"/>
    </source>
</evidence>
<dbReference type="GO" id="GO:0046872">
    <property type="term" value="F:metal ion binding"/>
    <property type="evidence" value="ECO:0007669"/>
    <property type="project" value="UniProtKB-KW"/>
</dbReference>
<dbReference type="InterPro" id="IPR046342">
    <property type="entry name" value="CBS_dom_sf"/>
</dbReference>
<reference evidence="10 11" key="1">
    <citation type="submission" date="2019-06" db="EMBL/GenBank/DDBJ databases">
        <title>Enrichment of Autotrophic Halophilic Microorganisms from Red Sea Brine Pool Using Microbial Electrosynthesis System.</title>
        <authorList>
            <person name="Alqahtani M.F."/>
            <person name="Bajracharya S."/>
            <person name="Katuri K.P."/>
            <person name="Ali M."/>
            <person name="Saikaly P.E."/>
        </authorList>
    </citation>
    <scope>NUCLEOTIDE SEQUENCE [LARGE SCALE GENOMIC DNA]</scope>
    <source>
        <strain evidence="10">MES6</strain>
    </source>
</reference>
<evidence type="ECO:0000256" key="2">
    <source>
        <dbReference type="ARBA" id="ARBA00022737"/>
    </source>
</evidence>
<dbReference type="EMBL" id="VENJ01000021">
    <property type="protein sequence ID" value="MTJ05669.1"/>
    <property type="molecule type" value="Genomic_DNA"/>
</dbReference>
<gene>
    <name evidence="10" type="ORF">FH759_13375</name>
</gene>
<keyword evidence="2" id="KW-0677">Repeat</keyword>
<evidence type="ECO:0000256" key="3">
    <source>
        <dbReference type="ARBA" id="ARBA00023122"/>
    </source>
</evidence>